<evidence type="ECO:0000313" key="3">
    <source>
        <dbReference type="Proteomes" id="UP000254937"/>
    </source>
</evidence>
<organism evidence="2 3">
    <name type="scientific">Aspergillus phoenicis ATCC 13157</name>
    <dbReference type="NCBI Taxonomy" id="1353007"/>
    <lineage>
        <taxon>Eukaryota</taxon>
        <taxon>Fungi</taxon>
        <taxon>Dikarya</taxon>
        <taxon>Ascomycota</taxon>
        <taxon>Pezizomycotina</taxon>
        <taxon>Eurotiomycetes</taxon>
        <taxon>Eurotiomycetidae</taxon>
        <taxon>Eurotiales</taxon>
        <taxon>Aspergillaceae</taxon>
        <taxon>Aspergillus</taxon>
    </lineage>
</organism>
<dbReference type="AlphaFoldDB" id="A0A370PXN4"/>
<evidence type="ECO:0000256" key="1">
    <source>
        <dbReference type="SAM" id="Phobius"/>
    </source>
</evidence>
<dbReference type="Proteomes" id="UP000254937">
    <property type="component" value="Unassembled WGS sequence"/>
</dbReference>
<keyword evidence="3" id="KW-1185">Reference proteome</keyword>
<evidence type="ECO:0000313" key="2">
    <source>
        <dbReference type="EMBL" id="RDK46941.1"/>
    </source>
</evidence>
<accession>A0A370PXN4</accession>
<proteinExistence type="predicted"/>
<reference evidence="2 3" key="1">
    <citation type="submission" date="2018-07" db="EMBL/GenBank/DDBJ databases">
        <title>Section-level genome sequencing of Aspergillus section Nigri to investigate inter- and intra-species variation.</title>
        <authorList>
            <consortium name="DOE Joint Genome Institute"/>
            <person name="Vesth T.C."/>
            <person name="Nybo J.L."/>
            <person name="Theobald S."/>
            <person name="Frisvad J.C."/>
            <person name="Larsen T.O."/>
            <person name="Nielsen K.F."/>
            <person name="Hoof J.B."/>
            <person name="Brandl J."/>
            <person name="Salamov A."/>
            <person name="Riley R."/>
            <person name="Gladden J.M."/>
            <person name="Phatale P."/>
            <person name="Nielsen M.T."/>
            <person name="Lyhne E.K."/>
            <person name="Kogle M.E."/>
            <person name="Strasser K."/>
            <person name="McDonnell E."/>
            <person name="Barry K."/>
            <person name="Clum A."/>
            <person name="Chen C."/>
            <person name="Nolan M."/>
            <person name="Sandor L."/>
            <person name="Kuo A."/>
            <person name="Lipzen A."/>
            <person name="Hainaut M."/>
            <person name="Drula E."/>
            <person name="Tsang A."/>
            <person name="Magnuson J.K."/>
            <person name="Henrissat B."/>
            <person name="Wiebenga A."/>
            <person name="Simmons B.A."/>
            <person name="Makela M.R."/>
            <person name="De vries R.P."/>
            <person name="Grigoriev I.V."/>
            <person name="Mortensen U.H."/>
            <person name="Baker S.E."/>
            <person name="Andersen M.R."/>
        </authorList>
    </citation>
    <scope>NUCLEOTIDE SEQUENCE [LARGE SCALE GENOMIC DNA]</scope>
    <source>
        <strain evidence="2 3">ATCC 13157</strain>
    </source>
</reference>
<gene>
    <name evidence="2" type="ORF">M752DRAFT_67268</name>
</gene>
<name>A0A370PXN4_ASPPH</name>
<keyword evidence="1" id="KW-0812">Transmembrane</keyword>
<dbReference type="EMBL" id="KZ851845">
    <property type="protein sequence ID" value="RDK46941.1"/>
    <property type="molecule type" value="Genomic_DNA"/>
</dbReference>
<sequence length="92" mass="10248">MPSFSSNIFYPSWLIPFTPRLFRSPVCSIFCLLFPLCPIGFIPIGFTAGPIAGGGQRPEQSLDTSIDRESFSLHHALFHPNPMASMFLQMTL</sequence>
<feature type="transmembrane region" description="Helical" evidence="1">
    <location>
        <begin position="20"/>
        <end position="42"/>
    </location>
</feature>
<keyword evidence="1" id="KW-1133">Transmembrane helix</keyword>
<protein>
    <submittedName>
        <fullName evidence="2">Uncharacterized protein</fullName>
    </submittedName>
</protein>
<keyword evidence="1" id="KW-0472">Membrane</keyword>